<accession>A0ABD0QPJ4</accession>
<dbReference type="Proteomes" id="UP001529510">
    <property type="component" value="Unassembled WGS sequence"/>
</dbReference>
<evidence type="ECO:0000313" key="3">
    <source>
        <dbReference type="EMBL" id="KAL0187096.1"/>
    </source>
</evidence>
<dbReference type="PROSITE" id="PS50211">
    <property type="entry name" value="DENN"/>
    <property type="match status" value="1"/>
</dbReference>
<keyword evidence="1" id="KW-0344">Guanine-nucleotide releasing factor</keyword>
<dbReference type="PANTHER" id="PTHR15288">
    <property type="entry name" value="DENN DOMAIN-CONTAINING PROTEIN 2"/>
    <property type="match status" value="1"/>
</dbReference>
<feature type="domain" description="UDENN" evidence="2">
    <location>
        <begin position="1"/>
        <end position="109"/>
    </location>
</feature>
<protein>
    <recommendedName>
        <fullName evidence="2">UDENN domain-containing protein</fullName>
    </recommendedName>
</protein>
<evidence type="ECO:0000313" key="4">
    <source>
        <dbReference type="Proteomes" id="UP001529510"/>
    </source>
</evidence>
<organism evidence="3 4">
    <name type="scientific">Cirrhinus mrigala</name>
    <name type="common">Mrigala</name>
    <dbReference type="NCBI Taxonomy" id="683832"/>
    <lineage>
        <taxon>Eukaryota</taxon>
        <taxon>Metazoa</taxon>
        <taxon>Chordata</taxon>
        <taxon>Craniata</taxon>
        <taxon>Vertebrata</taxon>
        <taxon>Euteleostomi</taxon>
        <taxon>Actinopterygii</taxon>
        <taxon>Neopterygii</taxon>
        <taxon>Teleostei</taxon>
        <taxon>Ostariophysi</taxon>
        <taxon>Cypriniformes</taxon>
        <taxon>Cyprinidae</taxon>
        <taxon>Labeoninae</taxon>
        <taxon>Labeonini</taxon>
        <taxon>Cirrhinus</taxon>
    </lineage>
</organism>
<dbReference type="Gene3D" id="3.40.50.11500">
    <property type="match status" value="1"/>
</dbReference>
<comment type="caution">
    <text evidence="3">The sequence shown here is derived from an EMBL/GenBank/DDBJ whole genome shotgun (WGS) entry which is preliminary data.</text>
</comment>
<gene>
    <name evidence="3" type="ORF">M9458_018766</name>
</gene>
<dbReference type="Pfam" id="PF02141">
    <property type="entry name" value="DENN"/>
    <property type="match status" value="1"/>
</dbReference>
<dbReference type="SMART" id="SM00799">
    <property type="entry name" value="DENN"/>
    <property type="match status" value="1"/>
</dbReference>
<dbReference type="AlphaFoldDB" id="A0ABD0QPJ4"/>
<dbReference type="InterPro" id="IPR037516">
    <property type="entry name" value="Tripartite_DENN"/>
</dbReference>
<name>A0ABD0QPJ4_CIRMR</name>
<dbReference type="EMBL" id="JAMKFB020000008">
    <property type="protein sequence ID" value="KAL0187096.1"/>
    <property type="molecule type" value="Genomic_DNA"/>
</dbReference>
<sequence length="109" mass="12136">VLTLCRPVDSRLEHVDFESLLQCLSVTRLLQRRVIFIADKLSVLSRCAHSALALLYPFTWQHTFVPVLPANMLDICCSPTPFVMGALSPSLPEVLDMPIEEVSPFKGAI</sequence>
<keyword evidence="4" id="KW-1185">Reference proteome</keyword>
<dbReference type="GO" id="GO:0005085">
    <property type="term" value="F:guanyl-nucleotide exchange factor activity"/>
    <property type="evidence" value="ECO:0007669"/>
    <property type="project" value="UniProtKB-KW"/>
</dbReference>
<dbReference type="InterPro" id="IPR043153">
    <property type="entry name" value="DENN_C"/>
</dbReference>
<dbReference type="InterPro" id="IPR051942">
    <property type="entry name" value="DENN_domain_containing_2"/>
</dbReference>
<dbReference type="PANTHER" id="PTHR15288:SF6">
    <property type="entry name" value="DENN DOMAIN-CONTAINING PROTEIN 2C"/>
    <property type="match status" value="1"/>
</dbReference>
<feature type="non-terminal residue" evidence="3">
    <location>
        <position position="1"/>
    </location>
</feature>
<evidence type="ECO:0000259" key="2">
    <source>
        <dbReference type="PROSITE" id="PS50211"/>
    </source>
</evidence>
<dbReference type="FunFam" id="3.40.50.11500:FF:000004">
    <property type="entry name" value="DENN domain-containing protein 2C isoform X1"/>
    <property type="match status" value="1"/>
</dbReference>
<dbReference type="InterPro" id="IPR001194">
    <property type="entry name" value="cDENN_dom"/>
</dbReference>
<proteinExistence type="predicted"/>
<reference evidence="3 4" key="1">
    <citation type="submission" date="2024-05" db="EMBL/GenBank/DDBJ databases">
        <title>Genome sequencing and assembly of Indian major carp, Cirrhinus mrigala (Hamilton, 1822).</title>
        <authorList>
            <person name="Mohindra V."/>
            <person name="Chowdhury L.M."/>
            <person name="Lal K."/>
            <person name="Jena J.K."/>
        </authorList>
    </citation>
    <scope>NUCLEOTIDE SEQUENCE [LARGE SCALE GENOMIC DNA]</scope>
    <source>
        <strain evidence="3">CM1030</strain>
        <tissue evidence="3">Blood</tissue>
    </source>
</reference>
<evidence type="ECO:0000256" key="1">
    <source>
        <dbReference type="ARBA" id="ARBA00022658"/>
    </source>
</evidence>